<evidence type="ECO:0000313" key="2">
    <source>
        <dbReference type="Proteomes" id="UP000708208"/>
    </source>
</evidence>
<protein>
    <submittedName>
        <fullName evidence="1">Uncharacterized protein</fullName>
    </submittedName>
</protein>
<reference evidence="1" key="1">
    <citation type="submission" date="2021-06" db="EMBL/GenBank/DDBJ databases">
        <authorList>
            <person name="Hodson N. C."/>
            <person name="Mongue J. A."/>
            <person name="Jaron S. K."/>
        </authorList>
    </citation>
    <scope>NUCLEOTIDE SEQUENCE</scope>
</reference>
<proteinExistence type="predicted"/>
<organism evidence="1 2">
    <name type="scientific">Allacma fusca</name>
    <dbReference type="NCBI Taxonomy" id="39272"/>
    <lineage>
        <taxon>Eukaryota</taxon>
        <taxon>Metazoa</taxon>
        <taxon>Ecdysozoa</taxon>
        <taxon>Arthropoda</taxon>
        <taxon>Hexapoda</taxon>
        <taxon>Collembola</taxon>
        <taxon>Symphypleona</taxon>
        <taxon>Sminthuridae</taxon>
        <taxon>Allacma</taxon>
    </lineage>
</organism>
<dbReference type="EMBL" id="CAJVCH010547836">
    <property type="protein sequence ID" value="CAG7828527.1"/>
    <property type="molecule type" value="Genomic_DNA"/>
</dbReference>
<accession>A0A8J2L4A6</accession>
<sequence length="95" mass="10803">MNVICVNLGRLTITVVHGALFNGLCLFKTTIERVFFEGELSLRLSSFISLKDSDGQYKHRGTFPSKIKYTGPNDCRIKLYEEGLRNPNETYLLLS</sequence>
<dbReference type="AlphaFoldDB" id="A0A8J2L4A6"/>
<gene>
    <name evidence="1" type="ORF">AFUS01_LOCUS38449</name>
</gene>
<evidence type="ECO:0000313" key="1">
    <source>
        <dbReference type="EMBL" id="CAG7828527.1"/>
    </source>
</evidence>
<dbReference type="Proteomes" id="UP000708208">
    <property type="component" value="Unassembled WGS sequence"/>
</dbReference>
<name>A0A8J2L4A6_9HEXA</name>
<keyword evidence="2" id="KW-1185">Reference proteome</keyword>
<comment type="caution">
    <text evidence="1">The sequence shown here is derived from an EMBL/GenBank/DDBJ whole genome shotgun (WGS) entry which is preliminary data.</text>
</comment>